<dbReference type="RefSeq" id="WP_160754005.1">
    <property type="nucleotide sequence ID" value="NZ_WTYA01000010.1"/>
</dbReference>
<sequence length="454" mass="52739">MIVSKVSRGSSFKGLAAYLGGQDKGEHRAVWSATQNIGTENIYMAARLMAATAMDADEIKRQNGWDGRGRRTTEKPVYHTVMSWPKEESPDYAHQEQAARDLVKAAGFENAQAIFVGHDDNGKTHVHVVVNVLDPETGKQFSLSNDYRKMQAWALEYCKEHGIDPTEIAPNRLKNAEARAKAKEEGRSVKPEELEGNTRLSRSEWKKMRAELLRRQGSERDALKKKQAEDWGFAKAELAARRKADKKVFLTEHAHQKQIARERNRPLWRDLFERQRQEAAACRAEVEKAVKDHRKAHSFLGRVLSILPFRQSAAEAQANLTIKRMELGQLLADQELEKRRLRRQLAEQVFDRTIEALPERRPLDLSGMKERHAEDWHALREQQREEREAAGIRSERLAREKAEHEKEKARNRRASLKEREAKMREGLSEEARRELDEQRKQRERENDRDRERDR</sequence>
<name>A0A845ALF2_9SPHN</name>
<feature type="compositionally biased region" description="Basic and acidic residues" evidence="1">
    <location>
        <begin position="415"/>
        <end position="454"/>
    </location>
</feature>
<dbReference type="Pfam" id="PF03432">
    <property type="entry name" value="Relaxase"/>
    <property type="match status" value="1"/>
</dbReference>
<evidence type="ECO:0000256" key="1">
    <source>
        <dbReference type="SAM" id="MobiDB-lite"/>
    </source>
</evidence>
<feature type="region of interest" description="Disordered" evidence="1">
    <location>
        <begin position="379"/>
        <end position="454"/>
    </location>
</feature>
<dbReference type="OrthoDB" id="279005at2"/>
<accession>A0A845ALF2</accession>
<dbReference type="EMBL" id="WTYA01000010">
    <property type="protein sequence ID" value="MXP29711.1"/>
    <property type="molecule type" value="Genomic_DNA"/>
</dbReference>
<evidence type="ECO:0000259" key="2">
    <source>
        <dbReference type="Pfam" id="PF03432"/>
    </source>
</evidence>
<comment type="caution">
    <text evidence="3">The sequence shown here is derived from an EMBL/GenBank/DDBJ whole genome shotgun (WGS) entry which is preliminary data.</text>
</comment>
<keyword evidence="4" id="KW-1185">Reference proteome</keyword>
<gene>
    <name evidence="3" type="ORF">GRI58_12920</name>
</gene>
<reference evidence="3 4" key="1">
    <citation type="submission" date="2019-12" db="EMBL/GenBank/DDBJ databases">
        <title>Genomic-based taxomic classification of the family Erythrobacteraceae.</title>
        <authorList>
            <person name="Xu L."/>
        </authorList>
    </citation>
    <scope>NUCLEOTIDE SEQUENCE [LARGE SCALE GENOMIC DNA]</scope>
    <source>
        <strain evidence="3 4">KEMB 9005-328</strain>
    </source>
</reference>
<dbReference type="Proteomes" id="UP000439780">
    <property type="component" value="Unassembled WGS sequence"/>
</dbReference>
<dbReference type="InterPro" id="IPR005094">
    <property type="entry name" value="Endonuclease_MobA/VirD2"/>
</dbReference>
<evidence type="ECO:0000313" key="4">
    <source>
        <dbReference type="Proteomes" id="UP000439780"/>
    </source>
</evidence>
<organism evidence="3 4">
    <name type="scientific">Qipengyuania algicida</name>
    <dbReference type="NCBI Taxonomy" id="1836209"/>
    <lineage>
        <taxon>Bacteria</taxon>
        <taxon>Pseudomonadati</taxon>
        <taxon>Pseudomonadota</taxon>
        <taxon>Alphaproteobacteria</taxon>
        <taxon>Sphingomonadales</taxon>
        <taxon>Erythrobacteraceae</taxon>
        <taxon>Qipengyuania</taxon>
    </lineage>
</organism>
<proteinExistence type="predicted"/>
<feature type="domain" description="MobA/VirD2-like nuclease" evidence="2">
    <location>
        <begin position="27"/>
        <end position="163"/>
    </location>
</feature>
<protein>
    <submittedName>
        <fullName evidence="3">Relaxase/mobilization nuclease domain-containing protein</fullName>
    </submittedName>
</protein>
<feature type="compositionally biased region" description="Basic and acidic residues" evidence="1">
    <location>
        <begin position="379"/>
        <end position="408"/>
    </location>
</feature>
<evidence type="ECO:0000313" key="3">
    <source>
        <dbReference type="EMBL" id="MXP29711.1"/>
    </source>
</evidence>
<dbReference type="AlphaFoldDB" id="A0A845ALF2"/>